<feature type="transmembrane region" description="Helical" evidence="1">
    <location>
        <begin position="145"/>
        <end position="163"/>
    </location>
</feature>
<evidence type="ECO:0000313" key="2">
    <source>
        <dbReference type="EMBL" id="KAG8465950.1"/>
    </source>
</evidence>
<dbReference type="PANTHER" id="PTHR23525">
    <property type="entry name" value="TRANSPORTER, PUTATIVE-RELATED"/>
    <property type="match status" value="1"/>
</dbReference>
<keyword evidence="1" id="KW-0472">Membrane</keyword>
<proteinExistence type="predicted"/>
<feature type="transmembrane region" description="Helical" evidence="1">
    <location>
        <begin position="175"/>
        <end position="196"/>
    </location>
</feature>
<feature type="transmembrane region" description="Helical" evidence="1">
    <location>
        <begin position="45"/>
        <end position="69"/>
    </location>
</feature>
<dbReference type="InterPro" id="IPR036259">
    <property type="entry name" value="MFS_trans_sf"/>
</dbReference>
<dbReference type="SUPFAM" id="SSF103473">
    <property type="entry name" value="MFS general substrate transporter"/>
    <property type="match status" value="1"/>
</dbReference>
<feature type="transmembrane region" description="Helical" evidence="1">
    <location>
        <begin position="257"/>
        <end position="276"/>
    </location>
</feature>
<evidence type="ECO:0000256" key="1">
    <source>
        <dbReference type="SAM" id="Phobius"/>
    </source>
</evidence>
<feature type="transmembrane region" description="Helical" evidence="1">
    <location>
        <begin position="76"/>
        <end position="96"/>
    </location>
</feature>
<protein>
    <submittedName>
        <fullName evidence="2">Uncharacterized protein</fullName>
    </submittedName>
</protein>
<reference evidence="2" key="1">
    <citation type="submission" date="2021-05" db="EMBL/GenBank/DDBJ databases">
        <title>The genome of the haptophyte Pavlova lutheri (Diacronema luteri, Pavlovales) - a model for lipid biosynthesis in eukaryotic algae.</title>
        <authorList>
            <person name="Hulatt C.J."/>
            <person name="Posewitz M.C."/>
        </authorList>
    </citation>
    <scope>NUCLEOTIDE SEQUENCE</scope>
    <source>
        <strain evidence="2">NIVA-4/92</strain>
    </source>
</reference>
<keyword evidence="1" id="KW-1133">Transmembrane helix</keyword>
<sequence>MDVPKIMRRNRLVGMAASFSGALSRSVWSGDVFSAFLYLVSGSSTHVGVVMGLRGMSQLLLAPCFGYVADTRSREAALRAGALLGVIGAILTSLAAHMRSAVGMCLSQLVWGAHWAAANPSADAVFADSIFAGSRSSWFTAKYQLIQLAGVCGPAISIVVFSVHANDMWRLRTCVLVLDIGCALALIPNALILALVDVRGGCDARETRGPLTAALLDESNRAAPAAAAIAPPPAPGGARAPATRCCGGRLVAAPALVLLYDVISALAAGLVIRFFPIFFMRDLALSPVAVSTISIGALATTAAFGSAAHALAAVAGRVPVAFSFRLAGVCSFVAMAALAGASAPRAPVIAAYLVRMGLINSTFGITKSIIHDLVPPSHRARYASIDSINQAAWAGSAALGGLVIDRYGMVANFYVTASAQLVALVPIALARALVPDERAPGPVGLTGRVPAAPAAPR</sequence>
<dbReference type="PANTHER" id="PTHR23525:SF1">
    <property type="entry name" value="NODULIN-LIKE DOMAIN-CONTAINING PROTEIN"/>
    <property type="match status" value="1"/>
</dbReference>
<dbReference type="OrthoDB" id="541403at2759"/>
<dbReference type="EMBL" id="JAGTXO010000009">
    <property type="protein sequence ID" value="KAG8465950.1"/>
    <property type="molecule type" value="Genomic_DNA"/>
</dbReference>
<keyword evidence="3" id="KW-1185">Reference proteome</keyword>
<dbReference type="AlphaFoldDB" id="A0A8J6CDJ7"/>
<accession>A0A8J6CDJ7</accession>
<gene>
    <name evidence="2" type="ORF">KFE25_005520</name>
</gene>
<dbReference type="OMA" id="QALWGLY"/>
<dbReference type="Proteomes" id="UP000751190">
    <property type="component" value="Unassembled WGS sequence"/>
</dbReference>
<organism evidence="2 3">
    <name type="scientific">Diacronema lutheri</name>
    <name type="common">Unicellular marine alga</name>
    <name type="synonym">Monochrysis lutheri</name>
    <dbReference type="NCBI Taxonomy" id="2081491"/>
    <lineage>
        <taxon>Eukaryota</taxon>
        <taxon>Haptista</taxon>
        <taxon>Haptophyta</taxon>
        <taxon>Pavlovophyceae</taxon>
        <taxon>Pavlovales</taxon>
        <taxon>Pavlovaceae</taxon>
        <taxon>Diacronema</taxon>
    </lineage>
</organism>
<feature type="transmembrane region" description="Helical" evidence="1">
    <location>
        <begin position="318"/>
        <end position="339"/>
    </location>
</feature>
<comment type="caution">
    <text evidence="2">The sequence shown here is derived from an EMBL/GenBank/DDBJ whole genome shotgun (WGS) entry which is preliminary data.</text>
</comment>
<keyword evidence="1" id="KW-0812">Transmembrane</keyword>
<dbReference type="Gene3D" id="1.20.1250.20">
    <property type="entry name" value="MFS general substrate transporter like domains"/>
    <property type="match status" value="2"/>
</dbReference>
<feature type="transmembrane region" description="Helical" evidence="1">
    <location>
        <begin position="288"/>
        <end position="312"/>
    </location>
</feature>
<name>A0A8J6CDJ7_DIALT</name>
<evidence type="ECO:0000313" key="3">
    <source>
        <dbReference type="Proteomes" id="UP000751190"/>
    </source>
</evidence>